<evidence type="ECO:0000313" key="3">
    <source>
        <dbReference type="Proteomes" id="UP000479710"/>
    </source>
</evidence>
<keyword evidence="3" id="KW-1185">Reference proteome</keyword>
<accession>A0A6G1D8K6</accession>
<sequence>MLHPRELQETVVPRELRDVAAARDVDRATTEELKWNARRWNAPSPTTPHRELSSAGDTARTDEQASTTVLPDWCPWWWRPLRDIRRPRPARSTARRPNGSPRSRSQRNSPTSAAIMSSSVLAVNPSSEIRATVDSRTPYPATSSPAS</sequence>
<feature type="region of interest" description="Disordered" evidence="1">
    <location>
        <begin position="87"/>
        <end position="147"/>
    </location>
</feature>
<feature type="region of interest" description="Disordered" evidence="1">
    <location>
        <begin position="36"/>
        <end position="67"/>
    </location>
</feature>
<gene>
    <name evidence="2" type="ORF">E2562_028566</name>
</gene>
<organism evidence="2 3">
    <name type="scientific">Oryza meyeriana var. granulata</name>
    <dbReference type="NCBI Taxonomy" id="110450"/>
    <lineage>
        <taxon>Eukaryota</taxon>
        <taxon>Viridiplantae</taxon>
        <taxon>Streptophyta</taxon>
        <taxon>Embryophyta</taxon>
        <taxon>Tracheophyta</taxon>
        <taxon>Spermatophyta</taxon>
        <taxon>Magnoliopsida</taxon>
        <taxon>Liliopsida</taxon>
        <taxon>Poales</taxon>
        <taxon>Poaceae</taxon>
        <taxon>BOP clade</taxon>
        <taxon>Oryzoideae</taxon>
        <taxon>Oryzeae</taxon>
        <taxon>Oryzinae</taxon>
        <taxon>Oryza</taxon>
        <taxon>Oryza meyeriana</taxon>
    </lineage>
</organism>
<feature type="compositionally biased region" description="Polar residues" evidence="1">
    <location>
        <begin position="100"/>
        <end position="129"/>
    </location>
</feature>
<proteinExistence type="predicted"/>
<evidence type="ECO:0000256" key="1">
    <source>
        <dbReference type="SAM" id="MobiDB-lite"/>
    </source>
</evidence>
<evidence type="ECO:0000313" key="2">
    <source>
        <dbReference type="EMBL" id="KAF0908747.1"/>
    </source>
</evidence>
<name>A0A6G1D8K6_9ORYZ</name>
<dbReference type="EMBL" id="SPHZ02000007">
    <property type="protein sequence ID" value="KAF0908747.1"/>
    <property type="molecule type" value="Genomic_DNA"/>
</dbReference>
<reference evidence="2 3" key="1">
    <citation type="submission" date="2019-11" db="EMBL/GenBank/DDBJ databases">
        <title>Whole genome sequence of Oryza granulata.</title>
        <authorList>
            <person name="Li W."/>
        </authorList>
    </citation>
    <scope>NUCLEOTIDE SEQUENCE [LARGE SCALE GENOMIC DNA]</scope>
    <source>
        <strain evidence="3">cv. Menghai</strain>
        <tissue evidence="2">Leaf</tissue>
    </source>
</reference>
<dbReference type="AlphaFoldDB" id="A0A6G1D8K6"/>
<dbReference type="Proteomes" id="UP000479710">
    <property type="component" value="Unassembled WGS sequence"/>
</dbReference>
<comment type="caution">
    <text evidence="2">The sequence shown here is derived from an EMBL/GenBank/DDBJ whole genome shotgun (WGS) entry which is preliminary data.</text>
</comment>
<protein>
    <submittedName>
        <fullName evidence="2">Uncharacterized protein</fullName>
    </submittedName>
</protein>